<dbReference type="SUPFAM" id="SSF57184">
    <property type="entry name" value="Growth factor receptor domain"/>
    <property type="match status" value="1"/>
</dbReference>
<sequence>MKLSIILLFVFAILLNFSSCQGNGQNNNNNQNQTQHAGNNQQQPPPPMPYQPSLKPNPNYPGRDRCDQKSCQSCYYQICIKCNEDYYLTDDYYCNSRDDFEDRGDGYSQAVGIINIIFLIVVHHGWTIISRKNLNKYLQSQQNQEPQLNQQALQMLQQQNNIQNNNGQNSPQLLKIGAPSEFDTVSKKSAFEPNIYDEKNNIFGYNQNQASKIPNFDIDNNNNNGAHSNIVSGYPISQNQGQFQTNFVPQFQPQQQIQQQQSLQQPQGQQKQDTQQIIVTSDLNGYWLTQAGKFSFPLFSNFHRIKHVTINLIILQRTMSSMIYWAGSRGDDDDTDERKELLFLAFLGCMIMYWLFTFIPALVLKIFSFCFCLKQDPNGMCSARFIAIIFYGTSFLMTVVTTSVLFMMTGFEAQVWILLCLAAWLIIVFFDKKSVEYAKKNRGGFLEGIIKFRKIDFSIPQSPQQIQQNANQIQN</sequence>
<protein>
    <submittedName>
        <fullName evidence="4">Transmembrane protein, putative</fullName>
    </submittedName>
</protein>
<evidence type="ECO:0000313" key="4">
    <source>
        <dbReference type="EMBL" id="EAR87214.2"/>
    </source>
</evidence>
<dbReference type="KEGG" id="tet:TTHERM_00365460"/>
<keyword evidence="3" id="KW-0732">Signal</keyword>
<dbReference type="PANTHER" id="PTHR13526:SF8">
    <property type="entry name" value="TRANSCRIPTION FACTOR SPT20 HOMOLOG"/>
    <property type="match status" value="1"/>
</dbReference>
<feature type="transmembrane region" description="Helical" evidence="2">
    <location>
        <begin position="341"/>
        <end position="364"/>
    </location>
</feature>
<dbReference type="InterPro" id="IPR021950">
    <property type="entry name" value="Spt20"/>
</dbReference>
<dbReference type="HOGENOM" id="CLU_606226_0_0_1"/>
<dbReference type="GO" id="GO:0006357">
    <property type="term" value="P:regulation of transcription by RNA polymerase II"/>
    <property type="evidence" value="ECO:0007669"/>
    <property type="project" value="TreeGrafter"/>
</dbReference>
<feature type="signal peptide" evidence="3">
    <location>
        <begin position="1"/>
        <end position="20"/>
    </location>
</feature>
<evidence type="ECO:0000256" key="3">
    <source>
        <dbReference type="SAM" id="SignalP"/>
    </source>
</evidence>
<dbReference type="EMBL" id="GG662855">
    <property type="protein sequence ID" value="EAR87214.2"/>
    <property type="molecule type" value="Genomic_DNA"/>
</dbReference>
<feature type="region of interest" description="Disordered" evidence="1">
    <location>
        <begin position="25"/>
        <end position="61"/>
    </location>
</feature>
<dbReference type="PANTHER" id="PTHR13526">
    <property type="entry name" value="TRANSCRIPTION FACTOR SPT20 HOMOLOG"/>
    <property type="match status" value="1"/>
</dbReference>
<dbReference type="GO" id="GO:0003712">
    <property type="term" value="F:transcription coregulator activity"/>
    <property type="evidence" value="ECO:0007669"/>
    <property type="project" value="InterPro"/>
</dbReference>
<evidence type="ECO:0000256" key="2">
    <source>
        <dbReference type="SAM" id="Phobius"/>
    </source>
</evidence>
<accession>Q22P95</accession>
<evidence type="ECO:0000256" key="1">
    <source>
        <dbReference type="SAM" id="MobiDB-lite"/>
    </source>
</evidence>
<dbReference type="InterPro" id="IPR009030">
    <property type="entry name" value="Growth_fac_rcpt_cys_sf"/>
</dbReference>
<feature type="transmembrane region" description="Helical" evidence="2">
    <location>
        <begin position="413"/>
        <end position="430"/>
    </location>
</feature>
<dbReference type="GO" id="GO:0000124">
    <property type="term" value="C:SAGA complex"/>
    <property type="evidence" value="ECO:0007669"/>
    <property type="project" value="InterPro"/>
</dbReference>
<keyword evidence="2" id="KW-1133">Transmembrane helix</keyword>
<keyword evidence="2" id="KW-0472">Membrane</keyword>
<organism evidence="4 5">
    <name type="scientific">Tetrahymena thermophila (strain SB210)</name>
    <dbReference type="NCBI Taxonomy" id="312017"/>
    <lineage>
        <taxon>Eukaryota</taxon>
        <taxon>Sar</taxon>
        <taxon>Alveolata</taxon>
        <taxon>Ciliophora</taxon>
        <taxon>Intramacronucleata</taxon>
        <taxon>Oligohymenophorea</taxon>
        <taxon>Hymenostomatida</taxon>
        <taxon>Tetrahymenina</taxon>
        <taxon>Tetrahymenidae</taxon>
        <taxon>Tetrahymena</taxon>
    </lineage>
</organism>
<reference evidence="5" key="1">
    <citation type="journal article" date="2006" name="PLoS Biol.">
        <title>Macronuclear genome sequence of the ciliate Tetrahymena thermophila, a model eukaryote.</title>
        <authorList>
            <person name="Eisen J.A."/>
            <person name="Coyne R.S."/>
            <person name="Wu M."/>
            <person name="Wu D."/>
            <person name="Thiagarajan M."/>
            <person name="Wortman J.R."/>
            <person name="Badger J.H."/>
            <person name="Ren Q."/>
            <person name="Amedeo P."/>
            <person name="Jones K.M."/>
            <person name="Tallon L.J."/>
            <person name="Delcher A.L."/>
            <person name="Salzberg S.L."/>
            <person name="Silva J.C."/>
            <person name="Haas B.J."/>
            <person name="Majoros W.H."/>
            <person name="Farzad M."/>
            <person name="Carlton J.M."/>
            <person name="Smith R.K. Jr."/>
            <person name="Garg J."/>
            <person name="Pearlman R.E."/>
            <person name="Karrer K.M."/>
            <person name="Sun L."/>
            <person name="Manning G."/>
            <person name="Elde N.C."/>
            <person name="Turkewitz A.P."/>
            <person name="Asai D.J."/>
            <person name="Wilkes D.E."/>
            <person name="Wang Y."/>
            <person name="Cai H."/>
            <person name="Collins K."/>
            <person name="Stewart B.A."/>
            <person name="Lee S.R."/>
            <person name="Wilamowska K."/>
            <person name="Weinberg Z."/>
            <person name="Ruzzo W.L."/>
            <person name="Wloga D."/>
            <person name="Gaertig J."/>
            <person name="Frankel J."/>
            <person name="Tsao C.-C."/>
            <person name="Gorovsky M.A."/>
            <person name="Keeling P.J."/>
            <person name="Waller R.F."/>
            <person name="Patron N.J."/>
            <person name="Cherry J.M."/>
            <person name="Stover N.A."/>
            <person name="Krieger C.J."/>
            <person name="del Toro C."/>
            <person name="Ryder H.F."/>
            <person name="Williamson S.C."/>
            <person name="Barbeau R.A."/>
            <person name="Hamilton E.P."/>
            <person name="Orias E."/>
        </authorList>
    </citation>
    <scope>NUCLEOTIDE SEQUENCE [LARGE SCALE GENOMIC DNA]</scope>
    <source>
        <strain evidence="5">SB210</strain>
    </source>
</reference>
<gene>
    <name evidence="4" type="ORF">TTHERM_00365460</name>
</gene>
<feature type="transmembrane region" description="Helical" evidence="2">
    <location>
        <begin position="385"/>
        <end position="407"/>
    </location>
</feature>
<dbReference type="GeneID" id="7826750"/>
<name>Q22P95_TETTS</name>
<feature type="compositionally biased region" description="Low complexity" evidence="1">
    <location>
        <begin position="25"/>
        <end position="42"/>
    </location>
</feature>
<dbReference type="Proteomes" id="UP000009168">
    <property type="component" value="Unassembled WGS sequence"/>
</dbReference>
<feature type="chain" id="PRO_5004201190" evidence="3">
    <location>
        <begin position="21"/>
        <end position="475"/>
    </location>
</feature>
<keyword evidence="2 4" id="KW-0812">Transmembrane</keyword>
<dbReference type="RefSeq" id="XP_001007459.2">
    <property type="nucleotide sequence ID" value="XM_001007459.2"/>
</dbReference>
<keyword evidence="5" id="KW-1185">Reference proteome</keyword>
<dbReference type="InParanoid" id="Q22P95"/>
<evidence type="ECO:0000313" key="5">
    <source>
        <dbReference type="Proteomes" id="UP000009168"/>
    </source>
</evidence>
<dbReference type="AlphaFoldDB" id="Q22P95"/>
<proteinExistence type="predicted"/>